<accession>A0A139HHB5</accession>
<feature type="region of interest" description="Disordered" evidence="2">
    <location>
        <begin position="1"/>
        <end position="20"/>
    </location>
</feature>
<feature type="coiled-coil region" evidence="1">
    <location>
        <begin position="92"/>
        <end position="147"/>
    </location>
</feature>
<evidence type="ECO:0000256" key="2">
    <source>
        <dbReference type="SAM" id="MobiDB-lite"/>
    </source>
</evidence>
<evidence type="ECO:0000313" key="4">
    <source>
        <dbReference type="Proteomes" id="UP000070133"/>
    </source>
</evidence>
<gene>
    <name evidence="3" type="ORF">AC578_2181</name>
</gene>
<dbReference type="EMBL" id="LFZN01000049">
    <property type="protein sequence ID" value="KXT01874.1"/>
    <property type="molecule type" value="Genomic_DNA"/>
</dbReference>
<dbReference type="AlphaFoldDB" id="A0A139HHB5"/>
<keyword evidence="4" id="KW-1185">Reference proteome</keyword>
<evidence type="ECO:0000313" key="3">
    <source>
        <dbReference type="EMBL" id="KXT01874.1"/>
    </source>
</evidence>
<reference evidence="3 4" key="1">
    <citation type="submission" date="2015-07" db="EMBL/GenBank/DDBJ databases">
        <title>Comparative genomics of the Sigatoka disease complex on banana suggests a link between parallel evolutionary changes in Pseudocercospora fijiensis and Pseudocercospora eumusae and increased virulence on the banana host.</title>
        <authorList>
            <person name="Chang T.-C."/>
            <person name="Salvucci A."/>
            <person name="Crous P.W."/>
            <person name="Stergiopoulos I."/>
        </authorList>
    </citation>
    <scope>NUCLEOTIDE SEQUENCE [LARGE SCALE GENOMIC DNA]</scope>
    <source>
        <strain evidence="3 4">CBS 114824</strain>
    </source>
</reference>
<dbReference type="Proteomes" id="UP000070133">
    <property type="component" value="Unassembled WGS sequence"/>
</dbReference>
<evidence type="ECO:0000256" key="1">
    <source>
        <dbReference type="SAM" id="Coils"/>
    </source>
</evidence>
<organism evidence="3 4">
    <name type="scientific">Pseudocercospora eumusae</name>
    <dbReference type="NCBI Taxonomy" id="321146"/>
    <lineage>
        <taxon>Eukaryota</taxon>
        <taxon>Fungi</taxon>
        <taxon>Dikarya</taxon>
        <taxon>Ascomycota</taxon>
        <taxon>Pezizomycotina</taxon>
        <taxon>Dothideomycetes</taxon>
        <taxon>Dothideomycetidae</taxon>
        <taxon>Mycosphaerellales</taxon>
        <taxon>Mycosphaerellaceae</taxon>
        <taxon>Pseudocercospora</taxon>
    </lineage>
</organism>
<keyword evidence="1" id="KW-0175">Coiled coil</keyword>
<name>A0A139HHB5_9PEZI</name>
<sequence>MAFPAPLGAQRPLPDTAPDDPTTLQGVLNRLDFIAHGLKFRGHSVPTHTSDMIAAVRQTRLSTHQLDRLQEIRTHCKAVSRVIKNQRAVPDRAELERNLAEQKSSVVELKSELRIAKNRIKTLESAEMFETTKNKRLEEQIAEMRERERAHAACVMPANDEERVAACTDPQLTSSLKKTLAEDYNFFARSVKINARVAKLLSKTEADPFALQRIYKPSADVWEIFVEEDSTILNLMAISTLDRLEVMASSAEVNAKMTSLLQDAGYPFPQYQKATYSSKRKELCMQASARASLHVFLNKVSRIDPSSCHEQPWCSKVGL</sequence>
<comment type="caution">
    <text evidence="3">The sequence shown here is derived from an EMBL/GenBank/DDBJ whole genome shotgun (WGS) entry which is preliminary data.</text>
</comment>
<proteinExistence type="predicted"/>
<protein>
    <submittedName>
        <fullName evidence="3">Uncharacterized protein</fullName>
    </submittedName>
</protein>